<accession>A0A268H944</accession>
<dbReference type="Proteomes" id="UP000216475">
    <property type="component" value="Unassembled WGS sequence"/>
</dbReference>
<evidence type="ECO:0000313" key="3">
    <source>
        <dbReference type="Proteomes" id="UP000216475"/>
    </source>
</evidence>
<evidence type="ECO:0000259" key="1">
    <source>
        <dbReference type="Pfam" id="PF01381"/>
    </source>
</evidence>
<feature type="domain" description="HTH cro/C1-type" evidence="1">
    <location>
        <begin position="17"/>
        <end position="42"/>
    </location>
</feature>
<protein>
    <recommendedName>
        <fullName evidence="1">HTH cro/C1-type domain-containing protein</fullName>
    </recommendedName>
</protein>
<dbReference type="Pfam" id="PF01381">
    <property type="entry name" value="HTH_3"/>
    <property type="match status" value="1"/>
</dbReference>
<dbReference type="AlphaFoldDB" id="A0A268H944"/>
<dbReference type="RefSeq" id="WP_095272770.1">
    <property type="nucleotide sequence ID" value="NZ_NPBH01000078.1"/>
</dbReference>
<dbReference type="InterPro" id="IPR010982">
    <property type="entry name" value="Lambda_DNA-bd_dom_sf"/>
</dbReference>
<proteinExistence type="predicted"/>
<evidence type="ECO:0000313" key="2">
    <source>
        <dbReference type="EMBL" id="PAE06402.1"/>
    </source>
</evidence>
<dbReference type="GO" id="GO:0003677">
    <property type="term" value="F:DNA binding"/>
    <property type="evidence" value="ECO:0007669"/>
    <property type="project" value="InterPro"/>
</dbReference>
<gene>
    <name evidence="2" type="ORF">CHI12_16640</name>
</gene>
<reference evidence="2 3" key="1">
    <citation type="submission" date="2017-07" db="EMBL/GenBank/DDBJ databases">
        <title>Isolation and whole genome analysis of endospore-forming bacteria from heroin.</title>
        <authorList>
            <person name="Kalinowski J."/>
            <person name="Ahrens B."/>
            <person name="Al-Dilaimi A."/>
            <person name="Winkler A."/>
            <person name="Wibberg D."/>
            <person name="Schleenbecker U."/>
            <person name="Ruckert C."/>
            <person name="Wolfel R."/>
            <person name="Grass G."/>
        </authorList>
    </citation>
    <scope>NUCLEOTIDE SEQUENCE [LARGE SCALE GENOMIC DNA]</scope>
    <source>
        <strain evidence="2 3">7509</strain>
    </source>
</reference>
<dbReference type="CDD" id="cd00093">
    <property type="entry name" value="HTH_XRE"/>
    <property type="match status" value="1"/>
</dbReference>
<organism evidence="2 3">
    <name type="scientific">Terribacillus saccharophilus</name>
    <dbReference type="NCBI Taxonomy" id="361277"/>
    <lineage>
        <taxon>Bacteria</taxon>
        <taxon>Bacillati</taxon>
        <taxon>Bacillota</taxon>
        <taxon>Bacilli</taxon>
        <taxon>Bacillales</taxon>
        <taxon>Bacillaceae</taxon>
        <taxon>Terribacillus</taxon>
    </lineage>
</organism>
<comment type="caution">
    <text evidence="2">The sequence shown here is derived from an EMBL/GenBank/DDBJ whole genome shotgun (WGS) entry which is preliminary data.</text>
</comment>
<dbReference type="EMBL" id="NPBH01000078">
    <property type="protein sequence ID" value="PAE06402.1"/>
    <property type="molecule type" value="Genomic_DNA"/>
</dbReference>
<dbReference type="InterPro" id="IPR001387">
    <property type="entry name" value="Cro/C1-type_HTH"/>
</dbReference>
<sequence>MDKILFRNCRIIAGFKTRKAFAESLGVHPSSITRWESGKVPINKRWKSKVIEVLAEAGLTQDEIYLLSELKNKR</sequence>
<name>A0A268H944_9BACI</name>
<dbReference type="SUPFAM" id="SSF47413">
    <property type="entry name" value="lambda repressor-like DNA-binding domains"/>
    <property type="match status" value="1"/>
</dbReference>
<dbReference type="Gene3D" id="1.10.260.40">
    <property type="entry name" value="lambda repressor-like DNA-binding domains"/>
    <property type="match status" value="1"/>
</dbReference>